<dbReference type="EMBL" id="KK100776">
    <property type="protein sequence ID" value="KIZ03825.1"/>
    <property type="molecule type" value="Genomic_DNA"/>
</dbReference>
<dbReference type="OrthoDB" id="548708at2759"/>
<gene>
    <name evidence="1" type="ORF">MNEG_4138</name>
</gene>
<dbReference type="KEGG" id="mng:MNEG_4138"/>
<accession>A0A0D2MLU5</accession>
<evidence type="ECO:0000313" key="1">
    <source>
        <dbReference type="EMBL" id="KIZ03825.1"/>
    </source>
</evidence>
<protein>
    <submittedName>
        <fullName evidence="1">Uncharacterized protein</fullName>
    </submittedName>
</protein>
<dbReference type="GeneID" id="25737016"/>
<organism evidence="1 2">
    <name type="scientific">Monoraphidium neglectum</name>
    <dbReference type="NCBI Taxonomy" id="145388"/>
    <lineage>
        <taxon>Eukaryota</taxon>
        <taxon>Viridiplantae</taxon>
        <taxon>Chlorophyta</taxon>
        <taxon>core chlorophytes</taxon>
        <taxon>Chlorophyceae</taxon>
        <taxon>CS clade</taxon>
        <taxon>Sphaeropleales</taxon>
        <taxon>Selenastraceae</taxon>
        <taxon>Monoraphidium</taxon>
    </lineage>
</organism>
<name>A0A0D2MLU5_9CHLO</name>
<sequence length="134" mass="14402">MGTDLETRERTHVPDGFWRGVAAQLRLTAEQREDVRAMDALYKAQIGGVMEERAQLQAQLAGMAADDSAASFLSRGLLYALVFEQLFTPLQMARAAVYSWPFIADAHHIVKAICSLEPTQPEAAGLAGPAGGGS</sequence>
<dbReference type="AlphaFoldDB" id="A0A0D2MLU5"/>
<proteinExistence type="predicted"/>
<dbReference type="Proteomes" id="UP000054498">
    <property type="component" value="Unassembled WGS sequence"/>
</dbReference>
<evidence type="ECO:0000313" key="2">
    <source>
        <dbReference type="Proteomes" id="UP000054498"/>
    </source>
</evidence>
<keyword evidence="2" id="KW-1185">Reference proteome</keyword>
<reference evidence="1 2" key="1">
    <citation type="journal article" date="2013" name="BMC Genomics">
        <title>Reconstruction of the lipid metabolism for the microalga Monoraphidium neglectum from its genome sequence reveals characteristics suitable for biofuel production.</title>
        <authorList>
            <person name="Bogen C."/>
            <person name="Al-Dilaimi A."/>
            <person name="Albersmeier A."/>
            <person name="Wichmann J."/>
            <person name="Grundmann M."/>
            <person name="Rupp O."/>
            <person name="Lauersen K.J."/>
            <person name="Blifernez-Klassen O."/>
            <person name="Kalinowski J."/>
            <person name="Goesmann A."/>
            <person name="Mussgnug J.H."/>
            <person name="Kruse O."/>
        </authorList>
    </citation>
    <scope>NUCLEOTIDE SEQUENCE [LARGE SCALE GENOMIC DNA]</scope>
    <source>
        <strain evidence="1 2">SAG 48.87</strain>
    </source>
</reference>
<dbReference type="RefSeq" id="XP_013902844.1">
    <property type="nucleotide sequence ID" value="XM_014047390.1"/>
</dbReference>